<dbReference type="PROSITE" id="PS51231">
    <property type="entry name" value="DAD"/>
    <property type="match status" value="1"/>
</dbReference>
<dbReference type="SUPFAM" id="SSF101447">
    <property type="entry name" value="Formin homology 2 domain (FH2 domain)"/>
    <property type="match status" value="1"/>
</dbReference>
<dbReference type="GO" id="GO:0005938">
    <property type="term" value="C:cell cortex"/>
    <property type="evidence" value="ECO:0007669"/>
    <property type="project" value="UniProtKB-ARBA"/>
</dbReference>
<feature type="domain" description="GBD/FH3" evidence="6">
    <location>
        <begin position="261"/>
        <end position="690"/>
    </location>
</feature>
<evidence type="ECO:0000256" key="1">
    <source>
        <dbReference type="ARBA" id="ARBA00023054"/>
    </source>
</evidence>
<dbReference type="Gene3D" id="1.20.58.2220">
    <property type="entry name" value="Formin, FH2 domain"/>
    <property type="match status" value="1"/>
</dbReference>
<evidence type="ECO:0000259" key="7">
    <source>
        <dbReference type="PROSITE" id="PS51444"/>
    </source>
</evidence>
<evidence type="ECO:0000259" key="6">
    <source>
        <dbReference type="PROSITE" id="PS51232"/>
    </source>
</evidence>
<feature type="domain" description="FH2" evidence="7">
    <location>
        <begin position="1106"/>
        <end position="1526"/>
    </location>
</feature>
<dbReference type="Pfam" id="PF06371">
    <property type="entry name" value="Drf_GBD"/>
    <property type="match status" value="1"/>
</dbReference>
<feature type="compositionally biased region" description="Polar residues" evidence="4">
    <location>
        <begin position="188"/>
        <end position="215"/>
    </location>
</feature>
<dbReference type="SMART" id="SM00498">
    <property type="entry name" value="FH2"/>
    <property type="match status" value="1"/>
</dbReference>
<feature type="compositionally biased region" description="Polar residues" evidence="4">
    <location>
        <begin position="44"/>
        <end position="66"/>
    </location>
</feature>
<feature type="domain" description="DAD" evidence="5">
    <location>
        <begin position="1544"/>
        <end position="1576"/>
    </location>
</feature>
<feature type="compositionally biased region" description="Basic and acidic residues" evidence="4">
    <location>
        <begin position="1506"/>
        <end position="1521"/>
    </location>
</feature>
<feature type="compositionally biased region" description="Low complexity" evidence="4">
    <location>
        <begin position="1527"/>
        <end position="1538"/>
    </location>
</feature>
<dbReference type="InterPro" id="IPR051661">
    <property type="entry name" value="Actin_filament_regulator"/>
</dbReference>
<dbReference type="InterPro" id="IPR016024">
    <property type="entry name" value="ARM-type_fold"/>
</dbReference>
<dbReference type="GO" id="GO:0005934">
    <property type="term" value="C:cellular bud tip"/>
    <property type="evidence" value="ECO:0007669"/>
    <property type="project" value="UniProtKB-ARBA"/>
</dbReference>
<dbReference type="PROSITE" id="PS51232">
    <property type="entry name" value="GBD_FH3"/>
    <property type="match status" value="1"/>
</dbReference>
<feature type="region of interest" description="Disordered" evidence="4">
    <location>
        <begin position="100"/>
        <end position="242"/>
    </location>
</feature>
<dbReference type="InterPro" id="IPR014767">
    <property type="entry name" value="DAD_dom"/>
</dbReference>
<feature type="compositionally biased region" description="Pro residues" evidence="4">
    <location>
        <begin position="1042"/>
        <end position="1052"/>
    </location>
</feature>
<dbReference type="Proteomes" id="UP000799302">
    <property type="component" value="Unassembled WGS sequence"/>
</dbReference>
<dbReference type="SUPFAM" id="SSF48371">
    <property type="entry name" value="ARM repeat"/>
    <property type="match status" value="1"/>
</dbReference>
<dbReference type="Pfam" id="PF06367">
    <property type="entry name" value="Drf_FH3"/>
    <property type="match status" value="1"/>
</dbReference>
<proteinExistence type="inferred from homology"/>
<feature type="compositionally biased region" description="Pro residues" evidence="4">
    <location>
        <begin position="1017"/>
        <end position="1027"/>
    </location>
</feature>
<dbReference type="GO" id="GO:0051017">
    <property type="term" value="P:actin filament bundle assembly"/>
    <property type="evidence" value="ECO:0007669"/>
    <property type="project" value="TreeGrafter"/>
</dbReference>
<feature type="compositionally biased region" description="Polar residues" evidence="4">
    <location>
        <begin position="1613"/>
        <end position="1624"/>
    </location>
</feature>
<feature type="compositionally biased region" description="Polar residues" evidence="4">
    <location>
        <begin position="153"/>
        <end position="178"/>
    </location>
</feature>
<dbReference type="FunFam" id="1.25.10.10:FF:000291">
    <property type="entry name" value="Cytokinesis protein sepA"/>
    <property type="match status" value="1"/>
</dbReference>
<dbReference type="InterPro" id="IPR011989">
    <property type="entry name" value="ARM-like"/>
</dbReference>
<dbReference type="GO" id="GO:0051016">
    <property type="term" value="P:barbed-end actin filament capping"/>
    <property type="evidence" value="ECO:0007669"/>
    <property type="project" value="TreeGrafter"/>
</dbReference>
<dbReference type="FunFam" id="6.10.30.50:FF:000001">
    <property type="entry name" value="Cytokinesis sepA protein"/>
    <property type="match status" value="1"/>
</dbReference>
<dbReference type="SMART" id="SM01139">
    <property type="entry name" value="Drf_FH3"/>
    <property type="match status" value="1"/>
</dbReference>
<dbReference type="PROSITE" id="PS51444">
    <property type="entry name" value="FH2"/>
    <property type="match status" value="1"/>
</dbReference>
<feature type="region of interest" description="Disordered" evidence="4">
    <location>
        <begin position="1"/>
        <end position="66"/>
    </location>
</feature>
<dbReference type="GO" id="GO:0000131">
    <property type="term" value="C:incipient cellular bud site"/>
    <property type="evidence" value="ECO:0007669"/>
    <property type="project" value="UniProtKB-ARBA"/>
</dbReference>
<dbReference type="GO" id="GO:0032991">
    <property type="term" value="C:protein-containing complex"/>
    <property type="evidence" value="ECO:0007669"/>
    <property type="project" value="UniProtKB-ARBA"/>
</dbReference>
<dbReference type="GO" id="GO:0032153">
    <property type="term" value="C:cell division site"/>
    <property type="evidence" value="ECO:0007669"/>
    <property type="project" value="UniProtKB-ARBA"/>
</dbReference>
<evidence type="ECO:0000256" key="4">
    <source>
        <dbReference type="SAM" id="MobiDB-lite"/>
    </source>
</evidence>
<organism evidence="8 9">
    <name type="scientific">Microthyrium microscopicum</name>
    <dbReference type="NCBI Taxonomy" id="703497"/>
    <lineage>
        <taxon>Eukaryota</taxon>
        <taxon>Fungi</taxon>
        <taxon>Dikarya</taxon>
        <taxon>Ascomycota</taxon>
        <taxon>Pezizomycotina</taxon>
        <taxon>Dothideomycetes</taxon>
        <taxon>Dothideomycetes incertae sedis</taxon>
        <taxon>Microthyriales</taxon>
        <taxon>Microthyriaceae</taxon>
        <taxon>Microthyrium</taxon>
    </lineage>
</organism>
<dbReference type="GO" id="GO:0031267">
    <property type="term" value="F:small GTPase binding"/>
    <property type="evidence" value="ECO:0007669"/>
    <property type="project" value="InterPro"/>
</dbReference>
<name>A0A6A6UKM4_9PEZI</name>
<dbReference type="PANTHER" id="PTHR47102">
    <property type="entry name" value="PROTEIN BNI1"/>
    <property type="match status" value="1"/>
</dbReference>
<dbReference type="Gene3D" id="1.25.10.10">
    <property type="entry name" value="Leucine-rich Repeat Variant"/>
    <property type="match status" value="1"/>
</dbReference>
<dbReference type="GO" id="GO:0015629">
    <property type="term" value="C:actin cytoskeleton"/>
    <property type="evidence" value="ECO:0007669"/>
    <property type="project" value="UniProtKB-ARBA"/>
</dbReference>
<dbReference type="PANTHER" id="PTHR47102:SF2">
    <property type="entry name" value="PROTEIN BNI1"/>
    <property type="match status" value="1"/>
</dbReference>
<evidence type="ECO:0000313" key="8">
    <source>
        <dbReference type="EMBL" id="KAF2672330.1"/>
    </source>
</evidence>
<dbReference type="InterPro" id="IPR014768">
    <property type="entry name" value="GBD/FH3_dom"/>
</dbReference>
<dbReference type="GO" id="GO:0033554">
    <property type="term" value="P:cellular response to stress"/>
    <property type="evidence" value="ECO:0007669"/>
    <property type="project" value="UniProtKB-ARBA"/>
</dbReference>
<dbReference type="InterPro" id="IPR042201">
    <property type="entry name" value="FH2_Formin_sf"/>
</dbReference>
<accession>A0A6A6UKM4</accession>
<feature type="region of interest" description="Disordered" evidence="4">
    <location>
        <begin position="1599"/>
        <end position="1755"/>
    </location>
</feature>
<evidence type="ECO:0000256" key="2">
    <source>
        <dbReference type="ARBA" id="ARBA00037935"/>
    </source>
</evidence>
<feature type="compositionally biased region" description="Pro residues" evidence="4">
    <location>
        <begin position="1060"/>
        <end position="1083"/>
    </location>
</feature>
<dbReference type="InterPro" id="IPR010472">
    <property type="entry name" value="FH3_dom"/>
</dbReference>
<evidence type="ECO:0000256" key="3">
    <source>
        <dbReference type="SAM" id="Coils"/>
    </source>
</evidence>
<reference evidence="8" key="1">
    <citation type="journal article" date="2020" name="Stud. Mycol.">
        <title>101 Dothideomycetes genomes: a test case for predicting lifestyles and emergence of pathogens.</title>
        <authorList>
            <person name="Haridas S."/>
            <person name="Albert R."/>
            <person name="Binder M."/>
            <person name="Bloem J."/>
            <person name="Labutti K."/>
            <person name="Salamov A."/>
            <person name="Andreopoulos B."/>
            <person name="Baker S."/>
            <person name="Barry K."/>
            <person name="Bills G."/>
            <person name="Bluhm B."/>
            <person name="Cannon C."/>
            <person name="Castanera R."/>
            <person name="Culley D."/>
            <person name="Daum C."/>
            <person name="Ezra D."/>
            <person name="Gonzalez J."/>
            <person name="Henrissat B."/>
            <person name="Kuo A."/>
            <person name="Liang C."/>
            <person name="Lipzen A."/>
            <person name="Lutzoni F."/>
            <person name="Magnuson J."/>
            <person name="Mondo S."/>
            <person name="Nolan M."/>
            <person name="Ohm R."/>
            <person name="Pangilinan J."/>
            <person name="Park H.-J."/>
            <person name="Ramirez L."/>
            <person name="Alfaro M."/>
            <person name="Sun H."/>
            <person name="Tritt A."/>
            <person name="Yoshinaga Y."/>
            <person name="Zwiers L.-H."/>
            <person name="Turgeon B."/>
            <person name="Goodwin S."/>
            <person name="Spatafora J."/>
            <person name="Crous P."/>
            <person name="Grigoriev I."/>
        </authorList>
    </citation>
    <scope>NUCLEOTIDE SEQUENCE</scope>
    <source>
        <strain evidence="8">CBS 115976</strain>
    </source>
</reference>
<protein>
    <submittedName>
        <fullName evidence="8">FH2-domain-containing protein</fullName>
    </submittedName>
</protein>
<feature type="region of interest" description="Disordered" evidence="4">
    <location>
        <begin position="1506"/>
        <end position="1587"/>
    </location>
</feature>
<keyword evidence="1 3" id="KW-0175">Coiled coil</keyword>
<dbReference type="OrthoDB" id="1104827at2759"/>
<dbReference type="FunFam" id="1.20.58.2220:FF:000006">
    <property type="entry name" value="Cytokinesis protein sepA"/>
    <property type="match status" value="1"/>
</dbReference>
<dbReference type="GO" id="GO:0030010">
    <property type="term" value="P:establishment of cell polarity"/>
    <property type="evidence" value="ECO:0007669"/>
    <property type="project" value="UniProtKB-ARBA"/>
</dbReference>
<dbReference type="Gene3D" id="1.10.238.150">
    <property type="entry name" value="Formin, FH3 diaphanous domain"/>
    <property type="match status" value="1"/>
</dbReference>
<dbReference type="GO" id="GO:0043332">
    <property type="term" value="C:mating projection tip"/>
    <property type="evidence" value="ECO:0007669"/>
    <property type="project" value="TreeGrafter"/>
</dbReference>
<dbReference type="SMART" id="SM01140">
    <property type="entry name" value="Drf_GBD"/>
    <property type="match status" value="1"/>
</dbReference>
<keyword evidence="9" id="KW-1185">Reference proteome</keyword>
<feature type="compositionally biased region" description="Basic and acidic residues" evidence="4">
    <location>
        <begin position="1672"/>
        <end position="1681"/>
    </location>
</feature>
<feature type="compositionally biased region" description="Polar residues" evidence="4">
    <location>
        <begin position="1"/>
        <end position="14"/>
    </location>
</feature>
<sequence>MVSQDAKSRQSSAGKNMFGFKRSKEKTTYDDIQTDLGAVPGGSHISQYGSQSSRHSGRSTNHARNLSANEGANGLAVNAGIITAIPYDSVQDGAMPRTVEYLPNDERPHSRRDPLPHHLNKGGGDFHQYPSFDPNKMAPPAPPAHARPHNVLRKSNASTMGGSPYNNTQRYTNATNGGDQYAPRGSFDQASIHSTGSGRTSAMNHHPNQSQSTIGSVERNGSDVWPSVPSNSDRDRRGTMHSTMSSNFFHHTPAPEGFDLQQPEDDRVVEQMFFELMDKRGHKNLPEQAQRQMMAYPTEKKWLMIHQDKLFEWQNKKKRITQVESGQVPLSDNQIYRRAHEEGSPEWYVRKVMDNSITVKELQNLIVSLRTQPITWVKAFVEAQGQIALTNVLGKINRRQRQSNAPVTTTSTQEKDAEKEYDIIKCLKALMNNKYGADNAMLYPQIITALAGSLLSSRIATRRLVSEILTFLCYWSDGAGHEKVLNALDVLRGMQGENGRFDAWMRLFEVTIDGRGKMGSLVGASDEYRTGGLGMENMLMEYAQSTMILINMIVDTPRDVNVRVGIRTQFTSTGIRRIMTKLEALQYDPVDKQIEQYESNEAIDYEDLLERDSDSIEDGQELPVRDLSDPFQIVEAIQKKVADSEAYNPFVSALQNMLLMVQNDSGDSLRSYKLADSMLNYVAMDRRLPDMELKQALNFTVQNLLDKLYTDSEARQASEDAVAARQIADAAISERDEVRSQVAMGADGLVAKLQKQLAEQQAIIDLRSRQVDALKADIAEQQRLRAQELQRNELETRELYLMLKDAQQAAASLAKNTKPDGTPVADPIQMQGILDRQKLMERLEMQLERAKTRAKLEGKAWQQVSPSDRLRELREKMDGDLDDREEELRKFEAMHDGNFLSSRVSRGGAARIPRKAVPSSLANELEMQVEEDEDDTVYEQARLIDVGGRPKLPTGLLSQIESKRQQDGGSDEESVEADGVTTGTTHPSMDADAPQTPADDKTPIAGGKALPGFTSNAPPPPPPPPPSNLDSTTALPGFSSGAPPPPPPPPGGLPGFRSGGPPPPPPPPPGRGGPPPPPAPPLPGALRGPGGFLPRAMPGLPTTVPALGVARPKKKLKALHWEKVDAPSVTVWGSSGLSLDGREEKYRELSRKGVLDEIERLFLAKEIKKLGGGVKKDDKKSIISSDLSKTWQISLAKFSQRSVEDIVAMVLHCDDEVLDNPVVMDFLQRDDLCNIPENVAKQMAPYSKDWTGPKALTSAREQDPSELTRQDQLYLYTAYELHHYWKARMRALSLTRSFEPDYDELSAKLKDIVIASNALRDSTSFMNLLGNILLIGNFMNDVNKQATGFKITSLSRLSMVKDGNNENSLLDVLERSIRQKWPEWEIFLEDLAGVVTIQKINVDQLIQDSKRYIDNITNVQASLDSGSLSDPKKFHPEDRATLVAQRSMKDARRKAEQLQIYLEETTSTYADIIAFFGEDPTDENARRNFFAAFADFVREWKKARDKNMGVEDTRRRNEQSMKRKQTAVAAAAANSSASDVPGSPGASSGAMDDLIAKLRAAKPEARDQRDRRRRARLREKHAVRVASGQKMPDLAALVKSPGESAVTPDGLLSPTSEISENVSVAGTDDADVEMSDVDVADRAAELLQDMGGPDEEEAPSKDDGGGLRVSRRRENALDERAKRRQRRQQARSEISVGSASTRVEGEDGDEGLASPRSPRKSAALLTPASPDKKMEMPVTIVSPPSPETSHAKEED</sequence>
<dbReference type="InterPro" id="IPR015425">
    <property type="entry name" value="FH2_Formin"/>
</dbReference>
<feature type="compositionally biased region" description="Acidic residues" evidence="4">
    <location>
        <begin position="1628"/>
        <end position="1638"/>
    </location>
</feature>
<feature type="coiled-coil region" evidence="3">
    <location>
        <begin position="833"/>
        <end position="894"/>
    </location>
</feature>
<feature type="region of interest" description="Disordered" evidence="4">
    <location>
        <begin position="960"/>
        <end position="1099"/>
    </location>
</feature>
<dbReference type="InterPro" id="IPR010473">
    <property type="entry name" value="GTPase-bd"/>
</dbReference>
<dbReference type="Pfam" id="PF02181">
    <property type="entry name" value="FH2"/>
    <property type="match status" value="1"/>
</dbReference>
<evidence type="ECO:0000313" key="9">
    <source>
        <dbReference type="Proteomes" id="UP000799302"/>
    </source>
</evidence>
<dbReference type="GO" id="GO:0003779">
    <property type="term" value="F:actin binding"/>
    <property type="evidence" value="ECO:0007669"/>
    <property type="project" value="InterPro"/>
</dbReference>
<feature type="compositionally biased region" description="Basic residues" evidence="4">
    <location>
        <begin position="1571"/>
        <end position="1583"/>
    </location>
</feature>
<feature type="compositionally biased region" description="Basic and acidic residues" evidence="4">
    <location>
        <begin position="1561"/>
        <end position="1570"/>
    </location>
</feature>
<evidence type="ECO:0000259" key="5">
    <source>
        <dbReference type="PROSITE" id="PS51231"/>
    </source>
</evidence>
<dbReference type="Gene3D" id="6.10.30.50">
    <property type="match status" value="1"/>
</dbReference>
<dbReference type="GO" id="GO:1903475">
    <property type="term" value="P:mitotic actomyosin contractile ring assembly"/>
    <property type="evidence" value="ECO:0007669"/>
    <property type="project" value="TreeGrafter"/>
</dbReference>
<feature type="compositionally biased region" description="Basic and acidic residues" evidence="4">
    <location>
        <begin position="104"/>
        <end position="116"/>
    </location>
</feature>
<gene>
    <name evidence="8" type="ORF">BT63DRAFT_411608</name>
</gene>
<dbReference type="EMBL" id="MU004232">
    <property type="protein sequence ID" value="KAF2672330.1"/>
    <property type="molecule type" value="Genomic_DNA"/>
</dbReference>
<comment type="similarity">
    <text evidence="2">Belongs to the formin homology family. BNI1 subfamily.</text>
</comment>